<evidence type="ECO:0000256" key="2">
    <source>
        <dbReference type="ARBA" id="ARBA00001946"/>
    </source>
</evidence>
<dbReference type="InterPro" id="IPR043519">
    <property type="entry name" value="NT_sf"/>
</dbReference>
<dbReference type="GO" id="GO:1990817">
    <property type="term" value="F:poly(A) RNA polymerase activity"/>
    <property type="evidence" value="ECO:0007669"/>
    <property type="project" value="UniProtKB-EC"/>
</dbReference>
<dbReference type="CDD" id="cd05402">
    <property type="entry name" value="NT_PAP_TUTase"/>
    <property type="match status" value="1"/>
</dbReference>
<accession>A0A1D1Z985</accession>
<dbReference type="GO" id="GO:0046872">
    <property type="term" value="F:metal ion binding"/>
    <property type="evidence" value="ECO:0007669"/>
    <property type="project" value="UniProtKB-KW"/>
</dbReference>
<keyword evidence="9" id="KW-0547">Nucleotide-binding</keyword>
<dbReference type="Gene3D" id="1.10.1410.10">
    <property type="match status" value="1"/>
</dbReference>
<dbReference type="SUPFAM" id="SSF55003">
    <property type="entry name" value="PAP/Archaeal CCA-adding enzyme, C-terminal domain"/>
    <property type="match status" value="1"/>
</dbReference>
<dbReference type="Pfam" id="PF04928">
    <property type="entry name" value="PAP_central"/>
    <property type="match status" value="1"/>
</dbReference>
<evidence type="ECO:0000256" key="7">
    <source>
        <dbReference type="ARBA" id="ARBA00022679"/>
    </source>
</evidence>
<evidence type="ECO:0000256" key="6">
    <source>
        <dbReference type="ARBA" id="ARBA00022664"/>
    </source>
</evidence>
<dbReference type="EC" id="2.7.7.19" evidence="5"/>
<dbReference type="FunFam" id="3.30.70.590:FF:000005">
    <property type="entry name" value="Nuclear poly(A) polymerase 3"/>
    <property type="match status" value="1"/>
</dbReference>
<feature type="transmembrane region" description="Helical" evidence="13">
    <location>
        <begin position="386"/>
        <end position="404"/>
    </location>
</feature>
<dbReference type="FunFam" id="3.30.460.10:FF:000002">
    <property type="entry name" value="Poly(A) polymerase alpha, putative"/>
    <property type="match status" value="1"/>
</dbReference>
<keyword evidence="11" id="KW-0460">Magnesium</keyword>
<comment type="subcellular location">
    <subcellularLocation>
        <location evidence="3">Nucleus</location>
    </subcellularLocation>
</comment>
<name>A0A1D1Z985_9ARAE</name>
<dbReference type="AlphaFoldDB" id="A0A1D1Z985"/>
<comment type="cofactor">
    <cofactor evidence="1">
        <name>Mn(2+)</name>
        <dbReference type="ChEBI" id="CHEBI:29035"/>
    </cofactor>
</comment>
<evidence type="ECO:0000256" key="3">
    <source>
        <dbReference type="ARBA" id="ARBA00004123"/>
    </source>
</evidence>
<gene>
    <name evidence="17" type="primary">papA_2</name>
    <name evidence="17" type="ORF">g.114970</name>
</gene>
<organism evidence="17">
    <name type="scientific">Anthurium amnicola</name>
    <dbReference type="NCBI Taxonomy" id="1678845"/>
    <lineage>
        <taxon>Eukaryota</taxon>
        <taxon>Viridiplantae</taxon>
        <taxon>Streptophyta</taxon>
        <taxon>Embryophyta</taxon>
        <taxon>Tracheophyta</taxon>
        <taxon>Spermatophyta</taxon>
        <taxon>Magnoliopsida</taxon>
        <taxon>Liliopsida</taxon>
        <taxon>Araceae</taxon>
        <taxon>Pothoideae</taxon>
        <taxon>Potheae</taxon>
        <taxon>Anthurium</taxon>
    </lineage>
</organism>
<evidence type="ECO:0000256" key="8">
    <source>
        <dbReference type="ARBA" id="ARBA00022723"/>
    </source>
</evidence>
<evidence type="ECO:0000259" key="16">
    <source>
        <dbReference type="Pfam" id="PF20750"/>
    </source>
</evidence>
<feature type="domain" description="Poly(A) polymerase nucleotidyltransferase" evidence="16">
    <location>
        <begin position="158"/>
        <end position="337"/>
    </location>
</feature>
<keyword evidence="12" id="KW-0539">Nucleus</keyword>
<sequence>SSSSFSSRLRFKRGVLSLFSLSLSRSCLSVSADREIVTVLARGPCMAEGFPAGERTVGAPPAQPALHLIAGAGTPYLARLLPPPPPAFHLPPPPPPAGGYIVHRSPLLVPVVTSGAAAPPAGPPVPHPALLPPPPAVSAPAGAHGGWGLGQVTLADVEEMRNQRLAQFMANEGLVPSPEQELKRVDVIVQLKKIVLMWIKKVACQRQLPNELIECASATILPYGSYGLGVHGSESDIDALCVGPCYATLEEDFFTLLCNMLRSRPEVSEIHCVKSAKVPLMRFKFNGISVDFPYAQLNAMAVPDNVDLSVPSLHKIDETSWRSLSGVRANVCILNLVPNLQGFQAMLRCLKLWAKRRGVYSHLLGFFGGIHLAVLAAYVCMRFPNASVSALISMFFDIFLHWPWPEPVVLRGPVHMSRPDGRSFMPIMMPCTPFDWCNSNITRSTFNKIKTEFLRGYSLTRDLNPDFDWHRLFVHFPYSIRYKFFMKIFLAAPDIDELQDWLGWVKSRLRSLLLRLEDVQGYCDPNPTEYVDHDVTEPNTVFYWGLSLTGRKLIGVENLKREFMRSVDKDKNGGYDGSRCKLELSIIEASWLPKNMRLDTDTFNGQKVCWRFLGYSLEGRPVFSQYFPRHLAADTEHPSAVG</sequence>
<dbReference type="CDD" id="cd05397">
    <property type="entry name" value="NT_Pol-beta-like"/>
    <property type="match status" value="1"/>
</dbReference>
<evidence type="ECO:0000259" key="15">
    <source>
        <dbReference type="Pfam" id="PF04928"/>
    </source>
</evidence>
<dbReference type="SUPFAM" id="SSF81631">
    <property type="entry name" value="PAP/OAS1 substrate-binding domain"/>
    <property type="match status" value="1"/>
</dbReference>
<dbReference type="InterPro" id="IPR011068">
    <property type="entry name" value="NuclTrfase_I-like_C"/>
</dbReference>
<dbReference type="SUPFAM" id="SSF81301">
    <property type="entry name" value="Nucleotidyltransferase"/>
    <property type="match status" value="1"/>
</dbReference>
<dbReference type="Gene3D" id="3.30.70.590">
    <property type="entry name" value="Poly(A) polymerase predicted RNA binding domain"/>
    <property type="match status" value="1"/>
</dbReference>
<evidence type="ECO:0000256" key="9">
    <source>
        <dbReference type="ARBA" id="ARBA00022741"/>
    </source>
</evidence>
<dbReference type="GO" id="GO:0031123">
    <property type="term" value="P:RNA 3'-end processing"/>
    <property type="evidence" value="ECO:0007669"/>
    <property type="project" value="InterPro"/>
</dbReference>
<feature type="domain" description="Poly(A) polymerase RNA-binding" evidence="14">
    <location>
        <begin position="481"/>
        <end position="521"/>
    </location>
</feature>
<keyword evidence="13" id="KW-0812">Transmembrane</keyword>
<dbReference type="PANTHER" id="PTHR10682">
    <property type="entry name" value="POLY A POLYMERASE"/>
    <property type="match status" value="1"/>
</dbReference>
<dbReference type="PANTHER" id="PTHR10682:SF33">
    <property type="entry name" value="NUCLEAR POLY(A) POLYMERASE 3"/>
    <property type="match status" value="1"/>
</dbReference>
<keyword evidence="6" id="KW-0507">mRNA processing</keyword>
<dbReference type="InterPro" id="IPR007010">
    <property type="entry name" value="PolA_pol_RNA-bd_dom"/>
</dbReference>
<dbReference type="InterPro" id="IPR048840">
    <property type="entry name" value="PolA_pol_NTPase"/>
</dbReference>
<dbReference type="GO" id="GO:0005524">
    <property type="term" value="F:ATP binding"/>
    <property type="evidence" value="ECO:0007669"/>
    <property type="project" value="UniProtKB-KW"/>
</dbReference>
<keyword evidence="8" id="KW-0479">Metal-binding</keyword>
<dbReference type="Pfam" id="PF20750">
    <property type="entry name" value="PAP_NTPase"/>
    <property type="match status" value="1"/>
</dbReference>
<dbReference type="Pfam" id="PF04926">
    <property type="entry name" value="PAP_RNA-bind"/>
    <property type="match status" value="1"/>
</dbReference>
<keyword evidence="10" id="KW-0067">ATP-binding</keyword>
<dbReference type="GO" id="GO:0003723">
    <property type="term" value="F:RNA binding"/>
    <property type="evidence" value="ECO:0007669"/>
    <property type="project" value="InterPro"/>
</dbReference>
<evidence type="ECO:0000256" key="11">
    <source>
        <dbReference type="ARBA" id="ARBA00022842"/>
    </source>
</evidence>
<comment type="similarity">
    <text evidence="4">Belongs to the poly(A) polymerase family.</text>
</comment>
<keyword evidence="13" id="KW-0472">Membrane</keyword>
<evidence type="ECO:0000256" key="10">
    <source>
        <dbReference type="ARBA" id="ARBA00022840"/>
    </source>
</evidence>
<proteinExistence type="inferred from homology"/>
<dbReference type="Gene3D" id="3.30.460.10">
    <property type="entry name" value="Beta Polymerase, domain 2"/>
    <property type="match status" value="1"/>
</dbReference>
<feature type="non-terminal residue" evidence="17">
    <location>
        <position position="1"/>
    </location>
</feature>
<evidence type="ECO:0000259" key="14">
    <source>
        <dbReference type="Pfam" id="PF04926"/>
    </source>
</evidence>
<protein>
    <recommendedName>
        <fullName evidence="5">polynucleotide adenylyltransferase</fullName>
        <ecNumber evidence="5">2.7.7.19</ecNumber>
    </recommendedName>
</protein>
<dbReference type="GO" id="GO:0006397">
    <property type="term" value="P:mRNA processing"/>
    <property type="evidence" value="ECO:0007669"/>
    <property type="project" value="UniProtKB-KW"/>
</dbReference>
<comment type="cofactor">
    <cofactor evidence="2">
        <name>Mg(2+)</name>
        <dbReference type="ChEBI" id="CHEBI:18420"/>
    </cofactor>
</comment>
<evidence type="ECO:0000313" key="17">
    <source>
        <dbReference type="EMBL" id="JAT63417.1"/>
    </source>
</evidence>
<evidence type="ECO:0000256" key="13">
    <source>
        <dbReference type="SAM" id="Phobius"/>
    </source>
</evidence>
<dbReference type="EMBL" id="GDJX01004519">
    <property type="protein sequence ID" value="JAT63417.1"/>
    <property type="molecule type" value="Transcribed_RNA"/>
</dbReference>
<evidence type="ECO:0000256" key="12">
    <source>
        <dbReference type="ARBA" id="ARBA00023242"/>
    </source>
</evidence>
<evidence type="ECO:0000256" key="1">
    <source>
        <dbReference type="ARBA" id="ARBA00001936"/>
    </source>
</evidence>
<feature type="domain" description="Poly(A) polymerase central" evidence="15">
    <location>
        <begin position="343"/>
        <end position="473"/>
    </location>
</feature>
<evidence type="ECO:0000256" key="4">
    <source>
        <dbReference type="ARBA" id="ARBA00010912"/>
    </source>
</evidence>
<reference evidence="17" key="1">
    <citation type="submission" date="2015-07" db="EMBL/GenBank/DDBJ databases">
        <title>Transcriptome Assembly of Anthurium amnicola.</title>
        <authorList>
            <person name="Suzuki J."/>
        </authorList>
    </citation>
    <scope>NUCLEOTIDE SEQUENCE</scope>
</reference>
<dbReference type="InterPro" id="IPR007012">
    <property type="entry name" value="PolA_pol_cen_dom"/>
</dbReference>
<keyword evidence="13" id="KW-1133">Transmembrane helix</keyword>
<keyword evidence="7" id="KW-0808">Transferase</keyword>
<evidence type="ECO:0000256" key="5">
    <source>
        <dbReference type="ARBA" id="ARBA00012388"/>
    </source>
</evidence>
<dbReference type="GO" id="GO:0005634">
    <property type="term" value="C:nucleus"/>
    <property type="evidence" value="ECO:0007669"/>
    <property type="project" value="UniProtKB-SubCell"/>
</dbReference>
<feature type="transmembrane region" description="Helical" evidence="13">
    <location>
        <begin position="359"/>
        <end position="379"/>
    </location>
</feature>